<proteinExistence type="predicted"/>
<accession>A0A8U0WD58</accession>
<reference evidence="6" key="1">
    <citation type="submission" date="2025-08" db="UniProtKB">
        <authorList>
            <consortium name="RefSeq"/>
        </authorList>
    </citation>
    <scope>IDENTIFICATION</scope>
    <source>
        <tissue evidence="6">Whole body pupa</tissue>
    </source>
</reference>
<dbReference type="Gene3D" id="2.170.270.10">
    <property type="entry name" value="SET domain"/>
    <property type="match status" value="2"/>
</dbReference>
<dbReference type="PANTHER" id="PTHR46165:SF2">
    <property type="entry name" value="SET AND MYND DOMAIN-CONTAINING PROTEIN 4"/>
    <property type="match status" value="1"/>
</dbReference>
<name>A0A8U0WD58_9MUSC</name>
<dbReference type="InterPro" id="IPR046341">
    <property type="entry name" value="SET_dom_sf"/>
</dbReference>
<gene>
    <name evidence="6" type="primary">LOC119633820</name>
</gene>
<feature type="compositionally biased region" description="Polar residues" evidence="4">
    <location>
        <begin position="107"/>
        <end position="129"/>
    </location>
</feature>
<dbReference type="SUPFAM" id="SSF48452">
    <property type="entry name" value="TPR-like"/>
    <property type="match status" value="1"/>
</dbReference>
<dbReference type="Proteomes" id="UP000092443">
    <property type="component" value="Unplaced"/>
</dbReference>
<evidence type="ECO:0000256" key="3">
    <source>
        <dbReference type="ARBA" id="ARBA00022691"/>
    </source>
</evidence>
<keyword evidence="2" id="KW-0808">Transferase</keyword>
<dbReference type="GO" id="GO:0032259">
    <property type="term" value="P:methylation"/>
    <property type="evidence" value="ECO:0007669"/>
    <property type="project" value="UniProtKB-KW"/>
</dbReference>
<dbReference type="GO" id="GO:0008168">
    <property type="term" value="F:methyltransferase activity"/>
    <property type="evidence" value="ECO:0007669"/>
    <property type="project" value="UniProtKB-KW"/>
</dbReference>
<evidence type="ECO:0000256" key="2">
    <source>
        <dbReference type="ARBA" id="ARBA00022679"/>
    </source>
</evidence>
<dbReference type="RefSeq" id="XP_037883517.1">
    <property type="nucleotide sequence ID" value="XM_038027589.1"/>
</dbReference>
<protein>
    <submittedName>
        <fullName evidence="6">Uncharacterized protein LOC119633820 isoform X1</fullName>
    </submittedName>
</protein>
<dbReference type="Gene3D" id="1.25.40.10">
    <property type="entry name" value="Tetratricopeptide repeat domain"/>
    <property type="match status" value="1"/>
</dbReference>
<keyword evidence="1" id="KW-0489">Methyltransferase</keyword>
<dbReference type="InterPro" id="IPR052097">
    <property type="entry name" value="SET-MYND_domain_protein"/>
</dbReference>
<dbReference type="Gene3D" id="6.10.140.2220">
    <property type="match status" value="1"/>
</dbReference>
<evidence type="ECO:0000313" key="6">
    <source>
        <dbReference type="RefSeq" id="XP_037883517.1"/>
    </source>
</evidence>
<dbReference type="GeneID" id="119633820"/>
<evidence type="ECO:0000313" key="5">
    <source>
        <dbReference type="Proteomes" id="UP000092443"/>
    </source>
</evidence>
<sequence length="975" mass="111990">MRKSTYCLLQQQQQQPKHQLQKKLKKKKAHLEQQKKVNIASLQRKMASSLLDLGDLIAFQLERLKLDELNYKDELQLQRYLLDLDLLQCPQRRHKSVATTHRLANQQHQALQVPEASTTDLTASPTGTELNPACSGALARSSSRKSKVSQSSSTAGAPSAAKMLGNVEIAMEELGAAGGSMTLTNSFTDSEDDALGIDQQKEFRSLVLEWFQQLRSRTEDFKSDEESRRMREAGNDSYRKERHALKACDLYTEAIFLAPSQDSIAAAMAHANRSTVLHDCGMYEQSYDDCLCALDLGYPEEYHPLIKLRQASCALKLRNFALCEQHLHELLHMELSETFEARTHELWHECEVLKAEKIEMGVQTDNDLISNDIKIYEVAWLDNSNVMTTTKSAFLRATTNIPNNTPIFHEEAAVFVPSGAARLCDHCGITQFVPFPCIFCSNRTAVYCSRKCRAAHASIHALECYAHQIELFEEFGVEFSKPRLLQLAFRMLINGLPQVVPHCRKKPTVGKMWNAFNSILTERTCTSSSASLAASATSYSALLRLESHLDKEEKRSMVSFAIVAHILAIYLGEYTDFFELLELTMPAAAKLTRQEWELLASALLLRHICQLRHKNLIHCPSFVLPADPHVLSPNDEFMLWETVRHVRRGYLHLIAGDVTTVAYAVFPQTLSHCRHSCADMIYRKINGCKLTAYSTTDIQTDTCICNCFISGNYKQSLYERRKQELTIRGIDCKCEKCFRPYPDEDFHKFHRYRCDNPNCKQIFTPSNLKRSRNLRWWKSDYYRRPENNGSELLICDVCEHTQKFEWFWTFSAALTDCDSIEERCKLYAAIERADTQLIDTHECKVALARQLVEQCLLIHREGSKSLDEWELNKLGSIMRSALHIVAAQFRIFSIEYVQHMSYFWDVMALSNYKCGDKELMQMLHALEYIPDEYKEIFINYYEDFIAPKFMEETYGNILDTESPLSNEKDRKKLKL</sequence>
<dbReference type="AlphaFoldDB" id="A0A8U0WD58"/>
<evidence type="ECO:0000256" key="1">
    <source>
        <dbReference type="ARBA" id="ARBA00022603"/>
    </source>
</evidence>
<keyword evidence="5" id="KW-1185">Reference proteome</keyword>
<dbReference type="Gene3D" id="1.10.220.160">
    <property type="match status" value="1"/>
</dbReference>
<feature type="region of interest" description="Disordered" evidence="4">
    <location>
        <begin position="107"/>
        <end position="159"/>
    </location>
</feature>
<dbReference type="InterPro" id="IPR011990">
    <property type="entry name" value="TPR-like_helical_dom_sf"/>
</dbReference>
<dbReference type="SUPFAM" id="SSF144232">
    <property type="entry name" value="HIT/MYND zinc finger-like"/>
    <property type="match status" value="1"/>
</dbReference>
<dbReference type="PANTHER" id="PTHR46165">
    <property type="entry name" value="SET AND MYND DOMAIN-CONTAINING PROTEIN 4"/>
    <property type="match status" value="1"/>
</dbReference>
<organism evidence="5 6">
    <name type="scientific">Glossina fuscipes</name>
    <dbReference type="NCBI Taxonomy" id="7396"/>
    <lineage>
        <taxon>Eukaryota</taxon>
        <taxon>Metazoa</taxon>
        <taxon>Ecdysozoa</taxon>
        <taxon>Arthropoda</taxon>
        <taxon>Hexapoda</taxon>
        <taxon>Insecta</taxon>
        <taxon>Pterygota</taxon>
        <taxon>Neoptera</taxon>
        <taxon>Endopterygota</taxon>
        <taxon>Diptera</taxon>
        <taxon>Brachycera</taxon>
        <taxon>Muscomorpha</taxon>
        <taxon>Hippoboscoidea</taxon>
        <taxon>Glossinidae</taxon>
        <taxon>Glossina</taxon>
    </lineage>
</organism>
<dbReference type="KEGG" id="gfs:119633820"/>
<keyword evidence="3" id="KW-0949">S-adenosyl-L-methionine</keyword>
<evidence type="ECO:0000256" key="4">
    <source>
        <dbReference type="SAM" id="MobiDB-lite"/>
    </source>
</evidence>